<accession>A0A4V1IX95</accession>
<dbReference type="InterPro" id="IPR044852">
    <property type="entry name" value="WBP2-like"/>
</dbReference>
<dbReference type="PANTHER" id="PTHR31606">
    <property type="entry name" value="WW DOMAIN BINDING PROTEIN 2, ISOFORM E"/>
    <property type="match status" value="1"/>
</dbReference>
<organism evidence="2 3">
    <name type="scientific">Thamnocephalis sphaerospora</name>
    <dbReference type="NCBI Taxonomy" id="78915"/>
    <lineage>
        <taxon>Eukaryota</taxon>
        <taxon>Fungi</taxon>
        <taxon>Fungi incertae sedis</taxon>
        <taxon>Zoopagomycota</taxon>
        <taxon>Zoopagomycotina</taxon>
        <taxon>Zoopagomycetes</taxon>
        <taxon>Zoopagales</taxon>
        <taxon>Sigmoideomycetaceae</taxon>
        <taxon>Thamnocephalis</taxon>
    </lineage>
</organism>
<protein>
    <recommendedName>
        <fullName evidence="4">GRAM domain-containing protein</fullName>
    </recommendedName>
</protein>
<evidence type="ECO:0008006" key="4">
    <source>
        <dbReference type="Google" id="ProtNLM"/>
    </source>
</evidence>
<gene>
    <name evidence="2" type="ORF">THASP1DRAFT_27917</name>
</gene>
<dbReference type="OrthoDB" id="1259151at2759"/>
<dbReference type="Proteomes" id="UP000271241">
    <property type="component" value="Unassembled WGS sequence"/>
</dbReference>
<dbReference type="AlphaFoldDB" id="A0A4V1IX95"/>
<reference evidence="3" key="1">
    <citation type="journal article" date="2018" name="Nat. Microbiol.">
        <title>Leveraging single-cell genomics to expand the fungal tree of life.</title>
        <authorList>
            <person name="Ahrendt S.R."/>
            <person name="Quandt C.A."/>
            <person name="Ciobanu D."/>
            <person name="Clum A."/>
            <person name="Salamov A."/>
            <person name="Andreopoulos B."/>
            <person name="Cheng J.F."/>
            <person name="Woyke T."/>
            <person name="Pelin A."/>
            <person name="Henrissat B."/>
            <person name="Reynolds N.K."/>
            <person name="Benny G.L."/>
            <person name="Smith M.E."/>
            <person name="James T.Y."/>
            <person name="Grigoriev I.V."/>
        </authorList>
    </citation>
    <scope>NUCLEOTIDE SEQUENCE [LARGE SCALE GENOMIC DNA]</scope>
    <source>
        <strain evidence="3">RSA 1356</strain>
    </source>
</reference>
<dbReference type="STRING" id="78915.A0A4V1IX95"/>
<evidence type="ECO:0000256" key="1">
    <source>
        <dbReference type="SAM" id="MobiDB-lite"/>
    </source>
</evidence>
<feature type="compositionally biased region" description="Pro residues" evidence="1">
    <location>
        <begin position="248"/>
        <end position="258"/>
    </location>
</feature>
<evidence type="ECO:0000313" key="3">
    <source>
        <dbReference type="Proteomes" id="UP000271241"/>
    </source>
</evidence>
<feature type="compositionally biased region" description="Low complexity" evidence="1">
    <location>
        <begin position="161"/>
        <end position="186"/>
    </location>
</feature>
<feature type="compositionally biased region" description="Low complexity" evidence="1">
    <location>
        <begin position="213"/>
        <end position="234"/>
    </location>
</feature>
<dbReference type="PANTHER" id="PTHR31606:SF1">
    <property type="entry name" value="WW DOMAIN BINDING PROTEIN 2, ISOFORM E"/>
    <property type="match status" value="1"/>
</dbReference>
<name>A0A4V1IX95_9FUNG</name>
<evidence type="ECO:0000313" key="2">
    <source>
        <dbReference type="EMBL" id="RKP10279.1"/>
    </source>
</evidence>
<dbReference type="GO" id="GO:0031490">
    <property type="term" value="F:chromatin DNA binding"/>
    <property type="evidence" value="ECO:0007669"/>
    <property type="project" value="TreeGrafter"/>
</dbReference>
<dbReference type="SUPFAM" id="SSF50729">
    <property type="entry name" value="PH domain-like"/>
    <property type="match status" value="1"/>
</dbReference>
<sequence>MALNWAMLNEQGNAPLPLPGEKVFFTKSGVRFELTYGNGYPGSSGCYNAPAGEVFLSNHRIVYLPRPALLGFQSISIPLLNIQEGKLYQPWFDANYFRCMVDPVHGGGLPAASELKLRFKEGGAFEFSTIYRQLRDRMAETGELAKELESLPAYSPTDAGSSQAARVSAVPSASSRSETSGSSTFTPFSLPARPADQQGLPAPRLRTLYGSDGTPAGPASSTATGSTSGSTPSAVEPSAVAPSTTPQLNPPAPAPGEAPPGYDVAVASRQ</sequence>
<keyword evidence="3" id="KW-1185">Reference proteome</keyword>
<dbReference type="GO" id="GO:0005634">
    <property type="term" value="C:nucleus"/>
    <property type="evidence" value="ECO:0007669"/>
    <property type="project" value="TreeGrafter"/>
</dbReference>
<proteinExistence type="predicted"/>
<dbReference type="CDD" id="cd13214">
    <property type="entry name" value="PH-GRAM_WBP2"/>
    <property type="match status" value="1"/>
</dbReference>
<dbReference type="EMBL" id="KZ992460">
    <property type="protein sequence ID" value="RKP10279.1"/>
    <property type="molecule type" value="Genomic_DNA"/>
</dbReference>
<feature type="region of interest" description="Disordered" evidence="1">
    <location>
        <begin position="149"/>
        <end position="270"/>
    </location>
</feature>
<dbReference type="GO" id="GO:0003713">
    <property type="term" value="F:transcription coactivator activity"/>
    <property type="evidence" value="ECO:0007669"/>
    <property type="project" value="InterPro"/>
</dbReference>